<organism evidence="2 3">
    <name type="scientific">Ichthyophthirius multifiliis</name>
    <name type="common">White spot disease agent</name>
    <name type="synonym">Ich</name>
    <dbReference type="NCBI Taxonomy" id="5932"/>
    <lineage>
        <taxon>Eukaryota</taxon>
        <taxon>Sar</taxon>
        <taxon>Alveolata</taxon>
        <taxon>Ciliophora</taxon>
        <taxon>Intramacronucleata</taxon>
        <taxon>Oligohymenophorea</taxon>
        <taxon>Hymenostomatida</taxon>
        <taxon>Ophryoglenina</taxon>
        <taxon>Ichthyophthirius</taxon>
    </lineage>
</organism>
<evidence type="ECO:0000256" key="1">
    <source>
        <dbReference type="PROSITE-ProRule" id="PRU00489"/>
    </source>
</evidence>
<gene>
    <name evidence="2" type="ORF">IMG5_166770</name>
</gene>
<keyword evidence="2" id="KW-0489">Methyltransferase</keyword>
<comment type="similarity">
    <text evidence="1">Belongs to the MT-A70-like family.</text>
</comment>
<dbReference type="Pfam" id="PF05063">
    <property type="entry name" value="MT-A70"/>
    <property type="match status" value="1"/>
</dbReference>
<reference evidence="2 3" key="1">
    <citation type="submission" date="2011-07" db="EMBL/GenBank/DDBJ databases">
        <authorList>
            <person name="Coyne R."/>
            <person name="Brami D."/>
            <person name="Johnson J."/>
            <person name="Hostetler J."/>
            <person name="Hannick L."/>
            <person name="Clark T."/>
            <person name="Cassidy-Hanley D."/>
            <person name="Inman J."/>
        </authorList>
    </citation>
    <scope>NUCLEOTIDE SEQUENCE [LARGE SCALE GENOMIC DNA]</scope>
    <source>
        <strain evidence="2 3">G5</strain>
    </source>
</reference>
<dbReference type="SUPFAM" id="SSF53335">
    <property type="entry name" value="S-adenosyl-L-methionine-dependent methyltransferases"/>
    <property type="match status" value="1"/>
</dbReference>
<keyword evidence="3" id="KW-1185">Reference proteome</keyword>
<dbReference type="eggNOG" id="KOG2098">
    <property type="taxonomic scope" value="Eukaryota"/>
</dbReference>
<protein>
    <submittedName>
        <fullName evidence="2">Mt-a70 family protein, putative</fullName>
        <ecNumber evidence="2">2.1.1.62</ecNumber>
    </submittedName>
</protein>
<proteinExistence type="inferred from homology"/>
<dbReference type="InParanoid" id="G0R0T3"/>
<dbReference type="EC" id="2.1.1.62" evidence="2"/>
<dbReference type="STRING" id="857967.G0R0T3"/>
<dbReference type="InterPro" id="IPR029063">
    <property type="entry name" value="SAM-dependent_MTases_sf"/>
</dbReference>
<sequence length="145" mass="17008">CDIRYFDFSYIIDKIDYFDSILLNPNINDVLNVNEIVDLKVELLSDKGFLFFWIKELPIATAYEIMGKWGYEVIDQIVWVKLNQESGTMCIENKMDKYLLNSQQICMVGVRNVSSSVNLLNYKMNSINLIINSKMFKYSLSERFV</sequence>
<dbReference type="RefSeq" id="XP_004030164.1">
    <property type="nucleotide sequence ID" value="XM_004030116.1"/>
</dbReference>
<dbReference type="GO" id="GO:0032259">
    <property type="term" value="P:methylation"/>
    <property type="evidence" value="ECO:0007669"/>
    <property type="project" value="UniProtKB-KW"/>
</dbReference>
<evidence type="ECO:0000313" key="3">
    <source>
        <dbReference type="Proteomes" id="UP000008983"/>
    </source>
</evidence>
<accession>G0R0T3</accession>
<dbReference type="OrthoDB" id="10262526at2759"/>
<name>G0R0T3_ICHMU</name>
<dbReference type="InterPro" id="IPR007757">
    <property type="entry name" value="MT-A70-like"/>
</dbReference>
<dbReference type="PROSITE" id="PS51143">
    <property type="entry name" value="MT_A70"/>
    <property type="match status" value="1"/>
</dbReference>
<dbReference type="GeneID" id="14905019"/>
<evidence type="ECO:0000313" key="2">
    <source>
        <dbReference type="EMBL" id="EGR28928.1"/>
    </source>
</evidence>
<dbReference type="GO" id="GO:0016422">
    <property type="term" value="F:mRNA (2'-O-methyladenosine-N6-)-methyltransferase activity"/>
    <property type="evidence" value="ECO:0007669"/>
    <property type="project" value="UniProtKB-EC"/>
</dbReference>
<dbReference type="EMBL" id="GL984203">
    <property type="protein sequence ID" value="EGR28928.1"/>
    <property type="molecule type" value="Genomic_DNA"/>
</dbReference>
<feature type="non-terminal residue" evidence="2">
    <location>
        <position position="1"/>
    </location>
</feature>
<keyword evidence="2" id="KW-0808">Transferase</keyword>
<dbReference type="Proteomes" id="UP000008983">
    <property type="component" value="Unassembled WGS sequence"/>
</dbReference>
<dbReference type="AlphaFoldDB" id="G0R0T3"/>